<protein>
    <submittedName>
        <fullName evidence="1">Uncharacterized protein</fullName>
    </submittedName>
</protein>
<keyword evidence="2" id="KW-1185">Reference proteome</keyword>
<dbReference type="Proteomes" id="UP001164929">
    <property type="component" value="Chromosome 7"/>
</dbReference>
<evidence type="ECO:0000313" key="1">
    <source>
        <dbReference type="EMBL" id="KAJ6990835.1"/>
    </source>
</evidence>
<proteinExistence type="predicted"/>
<gene>
    <name evidence="1" type="ORF">NC653_019166</name>
</gene>
<organism evidence="1 2">
    <name type="scientific">Populus alba x Populus x berolinensis</name>
    <dbReference type="NCBI Taxonomy" id="444605"/>
    <lineage>
        <taxon>Eukaryota</taxon>
        <taxon>Viridiplantae</taxon>
        <taxon>Streptophyta</taxon>
        <taxon>Embryophyta</taxon>
        <taxon>Tracheophyta</taxon>
        <taxon>Spermatophyta</taxon>
        <taxon>Magnoliopsida</taxon>
        <taxon>eudicotyledons</taxon>
        <taxon>Gunneridae</taxon>
        <taxon>Pentapetalae</taxon>
        <taxon>rosids</taxon>
        <taxon>fabids</taxon>
        <taxon>Malpighiales</taxon>
        <taxon>Salicaceae</taxon>
        <taxon>Saliceae</taxon>
        <taxon>Populus</taxon>
    </lineage>
</organism>
<sequence>MKKSNKILIFRPINLQKSKFEIYHNDHEGLEGIYYIFAFISCFICDFSLSCAITCEEILLERYLAVLLITVHSLAKQNLNCQLVYPNSCQDCSWLSLALAGVRHSLVLLCAAVSVAEEKEHLWVSSRSVY</sequence>
<dbReference type="AlphaFoldDB" id="A0AAD6QI74"/>
<comment type="caution">
    <text evidence="1">The sequence shown here is derived from an EMBL/GenBank/DDBJ whole genome shotgun (WGS) entry which is preliminary data.</text>
</comment>
<evidence type="ECO:0000313" key="2">
    <source>
        <dbReference type="Proteomes" id="UP001164929"/>
    </source>
</evidence>
<dbReference type="EMBL" id="JAQIZT010000007">
    <property type="protein sequence ID" value="KAJ6990835.1"/>
    <property type="molecule type" value="Genomic_DNA"/>
</dbReference>
<reference evidence="1" key="1">
    <citation type="journal article" date="2023" name="Mol. Ecol. Resour.">
        <title>Chromosome-level genome assembly of a triploid poplar Populus alba 'Berolinensis'.</title>
        <authorList>
            <person name="Chen S."/>
            <person name="Yu Y."/>
            <person name="Wang X."/>
            <person name="Wang S."/>
            <person name="Zhang T."/>
            <person name="Zhou Y."/>
            <person name="He R."/>
            <person name="Meng N."/>
            <person name="Wang Y."/>
            <person name="Liu W."/>
            <person name="Liu Z."/>
            <person name="Liu J."/>
            <person name="Guo Q."/>
            <person name="Huang H."/>
            <person name="Sederoff R.R."/>
            <person name="Wang G."/>
            <person name="Qu G."/>
            <person name="Chen S."/>
        </authorList>
    </citation>
    <scope>NUCLEOTIDE SEQUENCE</scope>
    <source>
        <strain evidence="1">SC-2020</strain>
    </source>
</reference>
<name>A0AAD6QI74_9ROSI</name>
<accession>A0AAD6QI74</accession>